<sequence>MALLQAREALSFPPGDNATDTLINNVHLNLTTLDHWNYTLYSNGSLSNGSWCLLTFAHYAPAYLLPNGTFLNATWCWSPTERIAVRGGIAIAYAVLFGIALVMTVVCLNKHGKLHLPAEKRFYPIGRRWQWYWGSFVCATAMISLLVSVDVDRYFLPELPIILTSFFWYLMQIGAVALVWEAVRHWGSWMERQFIDPDPFSLRDDDRRSRVEFYLPLAAYLFLWLNFFMIVPRNWTAIQHQRYPQQTIDEAAPTATDARFKAAAFLLAVCWLITAFSLRHSIKYYCPRNRGIFNRVIGFVRYTPLRFALIMPLAAAVIAYQGLVAFYFDYSPLKVGGLNAAIYAGGYTPALLIVWIQALFGFFNPNEDRELLRQRRVRTQALNREMGLVFKPSWWQRINGEYMDPNEGMRERLMRNVREIYGTKATGPASGATRTEGADEPVEMTPVSPPPLASPLASPRVTSPPVEPYTGRSDRRRQERTAELAAGLLFPEAAQGSAAATARRRAELMMDGPPPPSYTDTVGGTRPAPNSQPSNVARSLSGQSTTSTSQPPQQIRSMLDV</sequence>
<dbReference type="EMBL" id="JAGIZQ010000001">
    <property type="protein sequence ID" value="KAH6649322.1"/>
    <property type="molecule type" value="Genomic_DNA"/>
</dbReference>
<proteinExistence type="predicted"/>
<evidence type="ECO:0000313" key="1">
    <source>
        <dbReference type="EMBL" id="KAH6649322.1"/>
    </source>
</evidence>
<evidence type="ECO:0000313" key="2">
    <source>
        <dbReference type="Proteomes" id="UP000724584"/>
    </source>
</evidence>
<dbReference type="Proteomes" id="UP000724584">
    <property type="component" value="Unassembled WGS sequence"/>
</dbReference>
<reference evidence="1 2" key="1">
    <citation type="journal article" date="2021" name="Nat. Commun.">
        <title>Genetic determinants of endophytism in the Arabidopsis root mycobiome.</title>
        <authorList>
            <person name="Mesny F."/>
            <person name="Miyauchi S."/>
            <person name="Thiergart T."/>
            <person name="Pickel B."/>
            <person name="Atanasova L."/>
            <person name="Karlsson M."/>
            <person name="Huettel B."/>
            <person name="Barry K.W."/>
            <person name="Haridas S."/>
            <person name="Chen C."/>
            <person name="Bauer D."/>
            <person name="Andreopoulos W."/>
            <person name="Pangilinan J."/>
            <person name="LaButti K."/>
            <person name="Riley R."/>
            <person name="Lipzen A."/>
            <person name="Clum A."/>
            <person name="Drula E."/>
            <person name="Henrissat B."/>
            <person name="Kohler A."/>
            <person name="Grigoriev I.V."/>
            <person name="Martin F.M."/>
            <person name="Hacquard S."/>
        </authorList>
    </citation>
    <scope>NUCLEOTIDE SEQUENCE [LARGE SCALE GENOMIC DNA]</scope>
    <source>
        <strain evidence="1 2">MPI-SDFR-AT-0079</strain>
    </source>
</reference>
<gene>
    <name evidence="1" type="ORF">F5144DRAFT_542529</name>
</gene>
<organism evidence="1 2">
    <name type="scientific">Chaetomium tenue</name>
    <dbReference type="NCBI Taxonomy" id="1854479"/>
    <lineage>
        <taxon>Eukaryota</taxon>
        <taxon>Fungi</taxon>
        <taxon>Dikarya</taxon>
        <taxon>Ascomycota</taxon>
        <taxon>Pezizomycotina</taxon>
        <taxon>Sordariomycetes</taxon>
        <taxon>Sordariomycetidae</taxon>
        <taxon>Sordariales</taxon>
        <taxon>Chaetomiaceae</taxon>
        <taxon>Chaetomium</taxon>
    </lineage>
</organism>
<keyword evidence="2" id="KW-1185">Reference proteome</keyword>
<protein>
    <submittedName>
        <fullName evidence="1">Uncharacterized protein</fullName>
    </submittedName>
</protein>
<comment type="caution">
    <text evidence="1">The sequence shown here is derived from an EMBL/GenBank/DDBJ whole genome shotgun (WGS) entry which is preliminary data.</text>
</comment>
<accession>A0ACB7PM16</accession>
<name>A0ACB7PM16_9PEZI</name>